<feature type="signal peptide" evidence="3">
    <location>
        <begin position="1"/>
        <end position="19"/>
    </location>
</feature>
<evidence type="ECO:0000256" key="2">
    <source>
        <dbReference type="ARBA" id="ARBA00023180"/>
    </source>
</evidence>
<dbReference type="InterPro" id="IPR025733">
    <property type="entry name" value="PAPs_C"/>
</dbReference>
<dbReference type="Proteomes" id="UP001152798">
    <property type="component" value="Chromosome 5"/>
</dbReference>
<dbReference type="GO" id="GO:0003993">
    <property type="term" value="F:acid phosphatase activity"/>
    <property type="evidence" value="ECO:0007669"/>
    <property type="project" value="UniProtKB-EC"/>
</dbReference>
<reference evidence="7" key="1">
    <citation type="submission" date="2022-01" db="EMBL/GenBank/DDBJ databases">
        <authorList>
            <person name="King R."/>
        </authorList>
    </citation>
    <scope>NUCLEOTIDE SEQUENCE</scope>
</reference>
<dbReference type="EMBL" id="OV725081">
    <property type="protein sequence ID" value="CAH1403255.1"/>
    <property type="molecule type" value="Genomic_DNA"/>
</dbReference>
<comment type="catalytic activity">
    <reaction evidence="3">
        <text>a phosphate monoester + H2O = an alcohol + phosphate</text>
        <dbReference type="Rhea" id="RHEA:15017"/>
        <dbReference type="ChEBI" id="CHEBI:15377"/>
        <dbReference type="ChEBI" id="CHEBI:30879"/>
        <dbReference type="ChEBI" id="CHEBI:43474"/>
        <dbReference type="ChEBI" id="CHEBI:67140"/>
        <dbReference type="EC" id="3.1.3.2"/>
    </reaction>
</comment>
<keyword evidence="8" id="KW-1185">Reference proteome</keyword>
<keyword evidence="3" id="KW-0378">Hydrolase</keyword>
<comment type="similarity">
    <text evidence="3">Belongs to the metallophosphoesterase superfamily. Purple acid phosphatase family.</text>
</comment>
<dbReference type="OrthoDB" id="45007at2759"/>
<evidence type="ECO:0000259" key="5">
    <source>
        <dbReference type="Pfam" id="PF14008"/>
    </source>
</evidence>
<dbReference type="PANTHER" id="PTHR45867">
    <property type="entry name" value="PURPLE ACID PHOSPHATASE"/>
    <property type="match status" value="1"/>
</dbReference>
<organism evidence="7 8">
    <name type="scientific">Nezara viridula</name>
    <name type="common">Southern green stink bug</name>
    <name type="synonym">Cimex viridulus</name>
    <dbReference type="NCBI Taxonomy" id="85310"/>
    <lineage>
        <taxon>Eukaryota</taxon>
        <taxon>Metazoa</taxon>
        <taxon>Ecdysozoa</taxon>
        <taxon>Arthropoda</taxon>
        <taxon>Hexapoda</taxon>
        <taxon>Insecta</taxon>
        <taxon>Pterygota</taxon>
        <taxon>Neoptera</taxon>
        <taxon>Paraneoptera</taxon>
        <taxon>Hemiptera</taxon>
        <taxon>Heteroptera</taxon>
        <taxon>Panheteroptera</taxon>
        <taxon>Pentatomomorpha</taxon>
        <taxon>Pentatomoidea</taxon>
        <taxon>Pentatomidae</taxon>
        <taxon>Pentatominae</taxon>
        <taxon>Nezara</taxon>
    </lineage>
</organism>
<dbReference type="AlphaFoldDB" id="A0A9P0MST7"/>
<feature type="chain" id="PRO_5040528752" description="Purple acid phosphatase" evidence="3">
    <location>
        <begin position="20"/>
        <end position="445"/>
    </location>
</feature>
<dbReference type="InterPro" id="IPR015914">
    <property type="entry name" value="PAPs_N"/>
</dbReference>
<evidence type="ECO:0000256" key="3">
    <source>
        <dbReference type="RuleBase" id="RU361203"/>
    </source>
</evidence>
<dbReference type="Gene3D" id="2.60.40.380">
    <property type="entry name" value="Purple acid phosphatase-like, N-terminal"/>
    <property type="match status" value="1"/>
</dbReference>
<dbReference type="CDD" id="cd00839">
    <property type="entry name" value="MPP_PAPs"/>
    <property type="match status" value="1"/>
</dbReference>
<dbReference type="InterPro" id="IPR041792">
    <property type="entry name" value="MPP_PAP"/>
</dbReference>
<dbReference type="GO" id="GO:0046872">
    <property type="term" value="F:metal ion binding"/>
    <property type="evidence" value="ECO:0007669"/>
    <property type="project" value="InterPro"/>
</dbReference>
<feature type="domain" description="Purple acid phosphatase C-terminal" evidence="5">
    <location>
        <begin position="366"/>
        <end position="425"/>
    </location>
</feature>
<dbReference type="InterPro" id="IPR008963">
    <property type="entry name" value="Purple_acid_Pase-like_N"/>
</dbReference>
<dbReference type="Pfam" id="PF16656">
    <property type="entry name" value="Pur_ac_phosph_N"/>
    <property type="match status" value="1"/>
</dbReference>
<accession>A0A9P0MST7</accession>
<dbReference type="PANTHER" id="PTHR45867:SF3">
    <property type="entry name" value="ACID PHOSPHATASE TYPE 7"/>
    <property type="match status" value="1"/>
</dbReference>
<evidence type="ECO:0000259" key="4">
    <source>
        <dbReference type="Pfam" id="PF00149"/>
    </source>
</evidence>
<dbReference type="EC" id="3.1.3.2" evidence="3"/>
<evidence type="ECO:0000313" key="7">
    <source>
        <dbReference type="EMBL" id="CAH1403255.1"/>
    </source>
</evidence>
<dbReference type="InterPro" id="IPR029052">
    <property type="entry name" value="Metallo-depent_PP-like"/>
</dbReference>
<feature type="domain" description="Purple acid phosphatase N-terminal" evidence="6">
    <location>
        <begin position="30"/>
        <end position="122"/>
    </location>
</feature>
<protein>
    <recommendedName>
        <fullName evidence="3">Purple acid phosphatase</fullName>
        <ecNumber evidence="3">3.1.3.2</ecNumber>
    </recommendedName>
</protein>
<dbReference type="InterPro" id="IPR004843">
    <property type="entry name" value="Calcineurin-like_PHP"/>
</dbReference>
<dbReference type="SUPFAM" id="SSF49363">
    <property type="entry name" value="Purple acid phosphatase, N-terminal domain"/>
    <property type="match status" value="1"/>
</dbReference>
<name>A0A9P0MST7_NEZVI</name>
<dbReference type="Gene3D" id="3.60.21.10">
    <property type="match status" value="1"/>
</dbReference>
<feature type="domain" description="Calcineurin-like phosphoesterase" evidence="4">
    <location>
        <begin position="132"/>
        <end position="341"/>
    </location>
</feature>
<evidence type="ECO:0000256" key="1">
    <source>
        <dbReference type="ARBA" id="ARBA00022729"/>
    </source>
</evidence>
<sequence length="445" mass="51657">MFFNANIIFAFVLIQQGYSVVLKYTSEHNPEQIHISYGDEPTESMMITWSTTNATPPPIVLFGKESPTEEVVGKTTKFVDTGKEARVQYVHRVKLTGLQPATKYVYKCGSELGWSDQFSFRTANDSTDWSPKIFLYGDMGITNNRALPLLKNEVEKGNVDTIIHVGDFAYNMDDDNGRVGDVFMRQIQPLAANVPYMVCPGNHERAYNFTQYRMRFSMPGNTESLFYSFNLGPAHFISIDTEAYYYPEFGVWPLINQWNWLINDLKEANKRENRQKRPWIIVYGHHPMYCSNLWIDDCSLKTTKTRVGIPNKQNNWYEYGLEEIFYNAGVDIEFWGHEHSYERLYPMYDYRVKKGSGKDPYKNPKAPVHITSGIAGSRYRSTYFSFIRPNWSAFRSTEYGYTQIHVQNTTHINIKQINANKKVIDDVWLVKNQNKVFGLNEGDEK</sequence>
<gene>
    <name evidence="7" type="ORF">NEZAVI_LOCUS11889</name>
</gene>
<evidence type="ECO:0000259" key="6">
    <source>
        <dbReference type="Pfam" id="PF16656"/>
    </source>
</evidence>
<evidence type="ECO:0000313" key="8">
    <source>
        <dbReference type="Proteomes" id="UP001152798"/>
    </source>
</evidence>
<dbReference type="Pfam" id="PF14008">
    <property type="entry name" value="Metallophos_C"/>
    <property type="match status" value="1"/>
</dbReference>
<dbReference type="SUPFAM" id="SSF56300">
    <property type="entry name" value="Metallo-dependent phosphatases"/>
    <property type="match status" value="1"/>
</dbReference>
<keyword evidence="1 3" id="KW-0732">Signal</keyword>
<keyword evidence="2" id="KW-0325">Glycoprotein</keyword>
<dbReference type="Pfam" id="PF00149">
    <property type="entry name" value="Metallophos"/>
    <property type="match status" value="1"/>
</dbReference>
<proteinExistence type="inferred from homology"/>